<evidence type="ECO:0000259" key="3">
    <source>
        <dbReference type="PROSITE" id="PS50960"/>
    </source>
</evidence>
<feature type="DNA-binding region" description="H-T-H motif" evidence="1">
    <location>
        <begin position="29"/>
        <end position="49"/>
    </location>
</feature>
<dbReference type="InterPro" id="IPR009057">
    <property type="entry name" value="Homeodomain-like_sf"/>
</dbReference>
<sequence>MSLSRPRWDYTEDDMARAILDVTDSGFSPCQAAQRRGVPRMTLIDRLDGQTAIRACVMGLLRQQGDQRELGRNWVARFIQRRSYLKPKMGTRHEASRFDSFIPKAVHWYFDIREGQYGWIKPENTVHVDEGGIMSGFAHCSHGLQPLDNGVFNVYKAAYRRELAKFACLTDSAPIDKVNFIRAYAKAREMGMTKNNILSGWRVTGNWPISRLKALRHPEIQEDRPKKSPRRTPERASYFGSDDTPKTSRQIRDLGLNKTPKTRRRYNIIAKGFETQQQALMAHSMKIASLEEELARLKIGRKRKAVPNPNKRFMALNEALSSEEGITGTGSGKKDFVITVIMAKCRLSG</sequence>
<gene>
    <name evidence="4" type="ORF">FOXB_10820</name>
</gene>
<reference evidence="4" key="1">
    <citation type="journal article" date="2012" name="Mol. Plant Microbe Interact.">
        <title>A highly conserved effector in Fusarium oxysporum is required for full virulence on Arabidopsis.</title>
        <authorList>
            <person name="Thatcher L.F."/>
            <person name="Gardiner D.M."/>
            <person name="Kazan K."/>
            <person name="Manners J."/>
        </authorList>
    </citation>
    <scope>NUCLEOTIDE SEQUENCE [LARGE SCALE GENOMIC DNA]</scope>
    <source>
        <strain evidence="4">Fo5176</strain>
    </source>
</reference>
<evidence type="ECO:0000256" key="2">
    <source>
        <dbReference type="SAM" id="MobiDB-lite"/>
    </source>
</evidence>
<feature type="compositionally biased region" description="Basic and acidic residues" evidence="2">
    <location>
        <begin position="216"/>
        <end position="234"/>
    </location>
</feature>
<dbReference type="InterPro" id="IPR007889">
    <property type="entry name" value="HTH_Psq"/>
</dbReference>
<dbReference type="Gene3D" id="1.10.10.60">
    <property type="entry name" value="Homeodomain-like"/>
    <property type="match status" value="1"/>
</dbReference>
<comment type="caution">
    <text evidence="4">The sequence shown here is derived from an EMBL/GenBank/DDBJ whole genome shotgun (WGS) entry which is preliminary data.</text>
</comment>
<protein>
    <recommendedName>
        <fullName evidence="3">HTH psq-type domain-containing protein</fullName>
    </recommendedName>
</protein>
<comment type="subcellular location">
    <subcellularLocation>
        <location evidence="1">Nucleus</location>
    </subcellularLocation>
</comment>
<dbReference type="PROSITE" id="PS50960">
    <property type="entry name" value="HTH_PSQ"/>
    <property type="match status" value="1"/>
</dbReference>
<dbReference type="AlphaFoldDB" id="F9FWN8"/>
<dbReference type="InterPro" id="IPR004875">
    <property type="entry name" value="DDE_SF_endonuclease_dom"/>
</dbReference>
<dbReference type="Pfam" id="PF05225">
    <property type="entry name" value="HTH_psq"/>
    <property type="match status" value="1"/>
</dbReference>
<name>F9FWN8_FUSOF</name>
<dbReference type="Pfam" id="PF03184">
    <property type="entry name" value="DDE_1"/>
    <property type="match status" value="1"/>
</dbReference>
<dbReference type="GO" id="GO:0005634">
    <property type="term" value="C:nucleus"/>
    <property type="evidence" value="ECO:0007669"/>
    <property type="project" value="UniProtKB-SubCell"/>
</dbReference>
<organism evidence="4">
    <name type="scientific">Fusarium oxysporum (strain Fo5176)</name>
    <name type="common">Fusarium vascular wilt</name>
    <dbReference type="NCBI Taxonomy" id="660025"/>
    <lineage>
        <taxon>Eukaryota</taxon>
        <taxon>Fungi</taxon>
        <taxon>Dikarya</taxon>
        <taxon>Ascomycota</taxon>
        <taxon>Pezizomycotina</taxon>
        <taxon>Sordariomycetes</taxon>
        <taxon>Hypocreomycetidae</taxon>
        <taxon>Hypocreales</taxon>
        <taxon>Nectriaceae</taxon>
        <taxon>Fusarium</taxon>
        <taxon>Fusarium oxysporum species complex</taxon>
    </lineage>
</organism>
<dbReference type="SUPFAM" id="SSF46689">
    <property type="entry name" value="Homeodomain-like"/>
    <property type="match status" value="1"/>
</dbReference>
<keyword evidence="1" id="KW-0539">Nucleus</keyword>
<keyword evidence="1" id="KW-0238">DNA-binding</keyword>
<accession>F9FWN8</accession>
<dbReference type="EMBL" id="AFQF01002773">
    <property type="protein sequence ID" value="EGU78669.1"/>
    <property type="molecule type" value="Genomic_DNA"/>
</dbReference>
<evidence type="ECO:0000256" key="1">
    <source>
        <dbReference type="PROSITE-ProRule" id="PRU00320"/>
    </source>
</evidence>
<dbReference type="GO" id="GO:0003677">
    <property type="term" value="F:DNA binding"/>
    <property type="evidence" value="ECO:0007669"/>
    <property type="project" value="UniProtKB-UniRule"/>
</dbReference>
<proteinExistence type="predicted"/>
<feature type="region of interest" description="Disordered" evidence="2">
    <location>
        <begin position="216"/>
        <end position="250"/>
    </location>
</feature>
<feature type="domain" description="HTH psq-type" evidence="3">
    <location>
        <begin position="1"/>
        <end position="53"/>
    </location>
</feature>
<evidence type="ECO:0000313" key="4">
    <source>
        <dbReference type="EMBL" id="EGU78669.1"/>
    </source>
</evidence>